<feature type="compositionally biased region" description="Basic and acidic residues" evidence="4">
    <location>
        <begin position="122"/>
        <end position="141"/>
    </location>
</feature>
<dbReference type="InterPro" id="IPR000073">
    <property type="entry name" value="AB_hydrolase_1"/>
</dbReference>
<gene>
    <name evidence="6" type="ORF">CERZMDRAFT_109797</name>
</gene>
<protein>
    <recommendedName>
        <fullName evidence="5">AB hydrolase-1 domain-containing protein</fullName>
    </recommendedName>
</protein>
<organism evidence="6 7">
    <name type="scientific">Cercospora zeae-maydis SCOH1-5</name>
    <dbReference type="NCBI Taxonomy" id="717836"/>
    <lineage>
        <taxon>Eukaryota</taxon>
        <taxon>Fungi</taxon>
        <taxon>Dikarya</taxon>
        <taxon>Ascomycota</taxon>
        <taxon>Pezizomycotina</taxon>
        <taxon>Dothideomycetes</taxon>
        <taxon>Dothideomycetidae</taxon>
        <taxon>Mycosphaerellales</taxon>
        <taxon>Mycosphaerellaceae</taxon>
        <taxon>Cercospora</taxon>
    </lineage>
</organism>
<evidence type="ECO:0000313" key="7">
    <source>
        <dbReference type="Proteomes" id="UP000799539"/>
    </source>
</evidence>
<feature type="domain" description="AB hydrolase-1" evidence="5">
    <location>
        <begin position="10"/>
        <end position="254"/>
    </location>
</feature>
<dbReference type="EMBL" id="ML992665">
    <property type="protein sequence ID" value="KAF2215981.1"/>
    <property type="molecule type" value="Genomic_DNA"/>
</dbReference>
<accession>A0A6A6FRE0</accession>
<dbReference type="AlphaFoldDB" id="A0A6A6FRE0"/>
<evidence type="ECO:0000259" key="5">
    <source>
        <dbReference type="Pfam" id="PF00561"/>
    </source>
</evidence>
<evidence type="ECO:0000256" key="2">
    <source>
        <dbReference type="ARBA" id="ARBA00022679"/>
    </source>
</evidence>
<evidence type="ECO:0000256" key="1">
    <source>
        <dbReference type="ARBA" id="ARBA00006886"/>
    </source>
</evidence>
<feature type="active site" evidence="3">
    <location>
        <position position="249"/>
    </location>
</feature>
<dbReference type="Gene3D" id="3.40.50.1820">
    <property type="entry name" value="alpha/beta hydrolase"/>
    <property type="match status" value="1"/>
</dbReference>
<dbReference type="OrthoDB" id="191364at2759"/>
<sequence length="274" mass="31165">MTWQRSLIVKLLLDDLGVRQIAAAIGGSMGGMHVLEFAYLGSQYVRTIIPIATSAQCSAWYIAWSEAQRQCIFSDCKHDYGYHEFSDPPSSGLGAARMNAMLTYRSKDSSDERFGSESWKANLHEERQESRQDQPKKRDPEGPDLGCEVRQVDRHDTCYLAQSYLRYHSEKFVQRFNANCYIAMTRKLDTQNIARDRASTAREALQMIQQPALILGIPNDGLFTYQEQCDLSAAIPHAQFETVRSRSGHDGFLLEHDQIDDALKTFVIRELSDI</sequence>
<evidence type="ECO:0000256" key="3">
    <source>
        <dbReference type="PIRSR" id="PIRSR000443-1"/>
    </source>
</evidence>
<name>A0A6A6FRE0_9PEZI</name>
<dbReference type="PANTHER" id="PTHR32268:SF11">
    <property type="entry name" value="HOMOSERINE O-ACETYLTRANSFERASE"/>
    <property type="match status" value="1"/>
</dbReference>
<dbReference type="PIRSF" id="PIRSF000443">
    <property type="entry name" value="Homoser_Ac_trans"/>
    <property type="match status" value="1"/>
</dbReference>
<proteinExistence type="inferred from homology"/>
<feature type="active site" evidence="3">
    <location>
        <position position="220"/>
    </location>
</feature>
<dbReference type="GO" id="GO:0009086">
    <property type="term" value="P:methionine biosynthetic process"/>
    <property type="evidence" value="ECO:0007669"/>
    <property type="project" value="TreeGrafter"/>
</dbReference>
<dbReference type="Proteomes" id="UP000799539">
    <property type="component" value="Unassembled WGS sequence"/>
</dbReference>
<keyword evidence="2" id="KW-0808">Transferase</keyword>
<dbReference type="InterPro" id="IPR029058">
    <property type="entry name" value="AB_hydrolase_fold"/>
</dbReference>
<dbReference type="GO" id="GO:0009092">
    <property type="term" value="P:homoserine metabolic process"/>
    <property type="evidence" value="ECO:0007669"/>
    <property type="project" value="TreeGrafter"/>
</dbReference>
<keyword evidence="7" id="KW-1185">Reference proteome</keyword>
<feature type="region of interest" description="Disordered" evidence="4">
    <location>
        <begin position="109"/>
        <end position="147"/>
    </location>
</feature>
<dbReference type="InterPro" id="IPR008220">
    <property type="entry name" value="HAT_MetX-like"/>
</dbReference>
<dbReference type="Pfam" id="PF00561">
    <property type="entry name" value="Abhydrolase_1"/>
    <property type="match status" value="1"/>
</dbReference>
<dbReference type="SUPFAM" id="SSF53474">
    <property type="entry name" value="alpha/beta-Hydrolases"/>
    <property type="match status" value="1"/>
</dbReference>
<evidence type="ECO:0000256" key="4">
    <source>
        <dbReference type="SAM" id="MobiDB-lite"/>
    </source>
</evidence>
<dbReference type="GO" id="GO:0004414">
    <property type="term" value="F:homoserine O-acetyltransferase activity"/>
    <property type="evidence" value="ECO:0007669"/>
    <property type="project" value="TreeGrafter"/>
</dbReference>
<feature type="active site" description="Nucleophile" evidence="3">
    <location>
        <position position="28"/>
    </location>
</feature>
<dbReference type="PANTHER" id="PTHR32268">
    <property type="entry name" value="HOMOSERINE O-ACETYLTRANSFERASE"/>
    <property type="match status" value="1"/>
</dbReference>
<comment type="similarity">
    <text evidence="1">Belongs to the AB hydrolase superfamily. MetX family.</text>
</comment>
<evidence type="ECO:0000313" key="6">
    <source>
        <dbReference type="EMBL" id="KAF2215981.1"/>
    </source>
</evidence>
<reference evidence="6" key="1">
    <citation type="journal article" date="2020" name="Stud. Mycol.">
        <title>101 Dothideomycetes genomes: a test case for predicting lifestyles and emergence of pathogens.</title>
        <authorList>
            <person name="Haridas S."/>
            <person name="Albert R."/>
            <person name="Binder M."/>
            <person name="Bloem J."/>
            <person name="Labutti K."/>
            <person name="Salamov A."/>
            <person name="Andreopoulos B."/>
            <person name="Baker S."/>
            <person name="Barry K."/>
            <person name="Bills G."/>
            <person name="Bluhm B."/>
            <person name="Cannon C."/>
            <person name="Castanera R."/>
            <person name="Culley D."/>
            <person name="Daum C."/>
            <person name="Ezra D."/>
            <person name="Gonzalez J."/>
            <person name="Henrissat B."/>
            <person name="Kuo A."/>
            <person name="Liang C."/>
            <person name="Lipzen A."/>
            <person name="Lutzoni F."/>
            <person name="Magnuson J."/>
            <person name="Mondo S."/>
            <person name="Nolan M."/>
            <person name="Ohm R."/>
            <person name="Pangilinan J."/>
            <person name="Park H.-J."/>
            <person name="Ramirez L."/>
            <person name="Alfaro M."/>
            <person name="Sun H."/>
            <person name="Tritt A."/>
            <person name="Yoshinaga Y."/>
            <person name="Zwiers L.-H."/>
            <person name="Turgeon B."/>
            <person name="Goodwin S."/>
            <person name="Spatafora J."/>
            <person name="Crous P."/>
            <person name="Grigoriev I."/>
        </authorList>
    </citation>
    <scope>NUCLEOTIDE SEQUENCE</scope>
    <source>
        <strain evidence="6">SCOH1-5</strain>
    </source>
</reference>